<evidence type="ECO:0000259" key="4">
    <source>
        <dbReference type="PROSITE" id="PS50994"/>
    </source>
</evidence>
<name>A0A699HKH3_TANCI</name>
<accession>A0A699HKH3</accession>
<dbReference type="PROSITE" id="PS50994">
    <property type="entry name" value="INTEGRASE"/>
    <property type="match status" value="1"/>
</dbReference>
<dbReference type="InterPro" id="IPR025724">
    <property type="entry name" value="GAG-pre-integrase_dom"/>
</dbReference>
<protein>
    <recommendedName>
        <fullName evidence="4">Integrase catalytic domain-containing protein</fullName>
    </recommendedName>
</protein>
<dbReference type="Pfam" id="PF07727">
    <property type="entry name" value="RVT_2"/>
    <property type="match status" value="1"/>
</dbReference>
<evidence type="ECO:0000256" key="3">
    <source>
        <dbReference type="SAM" id="MobiDB-lite"/>
    </source>
</evidence>
<dbReference type="InterPro" id="IPR039537">
    <property type="entry name" value="Retrotran_Ty1/copia-like"/>
</dbReference>
<dbReference type="Pfam" id="PF25597">
    <property type="entry name" value="SH3_retrovirus"/>
    <property type="match status" value="1"/>
</dbReference>
<keyword evidence="2" id="KW-0378">Hydrolase</keyword>
<evidence type="ECO:0000256" key="2">
    <source>
        <dbReference type="ARBA" id="ARBA00022801"/>
    </source>
</evidence>
<feature type="domain" description="Integrase catalytic" evidence="4">
    <location>
        <begin position="532"/>
        <end position="698"/>
    </location>
</feature>
<feature type="compositionally biased region" description="Polar residues" evidence="3">
    <location>
        <begin position="771"/>
        <end position="787"/>
    </location>
</feature>
<dbReference type="GO" id="GO:0015074">
    <property type="term" value="P:DNA integration"/>
    <property type="evidence" value="ECO:0007669"/>
    <property type="project" value="InterPro"/>
</dbReference>
<dbReference type="InterPro" id="IPR057670">
    <property type="entry name" value="SH3_retrovirus"/>
</dbReference>
<proteinExistence type="predicted"/>
<evidence type="ECO:0000256" key="1">
    <source>
        <dbReference type="ARBA" id="ARBA00022723"/>
    </source>
</evidence>
<feature type="region of interest" description="Disordered" evidence="3">
    <location>
        <begin position="760"/>
        <end position="804"/>
    </location>
</feature>
<feature type="compositionally biased region" description="Low complexity" evidence="3">
    <location>
        <begin position="788"/>
        <end position="803"/>
    </location>
</feature>
<dbReference type="AlphaFoldDB" id="A0A699HKH3"/>
<dbReference type="GO" id="GO:0016787">
    <property type="term" value="F:hydrolase activity"/>
    <property type="evidence" value="ECO:0007669"/>
    <property type="project" value="UniProtKB-KW"/>
</dbReference>
<comment type="caution">
    <text evidence="5">The sequence shown here is derived from an EMBL/GenBank/DDBJ whole genome shotgun (WGS) entry which is preliminary data.</text>
</comment>
<dbReference type="Pfam" id="PF00665">
    <property type="entry name" value="rve"/>
    <property type="match status" value="1"/>
</dbReference>
<sequence length="1089" mass="123432">MKFLRSLPAEWNTHVVFWRNKADLDTMSIDDLYNNFKIVKQEVKRTVVSSSSSGSPNMAFLSSPGSNNEADTASIQVSAASIPVSTISSLDNTDNLSDANVYDFLENQLISFAESERKKVLPENRECKSYRNYESRPRNQDSSRKTVIVEDISSKAMVAIDEEGFDWSYMADDEVPTNMALMAFSDSEVHNSKTCSNTCLKSFETLKTQYHNLRIEFNKSEFDLATYKRGLGFTSYNVVAPLPTSLFVPPTIDLSNSSPEEFKQHEFEGYGPKASKSVSVNTSNEIKKAPDAPIIKDWVDEEESEEMILNSKNVQHKPKQANQPRNGNKVTSVVGNKGINDVKSSVCWVKRPKIKVQDHVSKNSGSCICKRFDYGAPQDALKDQGYFDSGCSRYMTGNISYLTDFKEHDGGYVAFGGRAKGGKITGKGTIRTADESQILLKVPRKNNMYSFDMNNIVPQKDLTCLLTKATNDESMLWHKRLGHINFKNINKLVKDNLMRRLPLKRFDNDQTCVACLKGKQHKVSFKSKLHNSISQPLFMLHMDLFGSTSMSSIMHEKYCHVITDDFSRFTWVFFLATKDETSRILKTFITKIENLVEKKVKIIRCDNETELKNRNMNEFCEEKSIKREYSVARTPQQNKVAEIRNRTLIEATRTMLADSKLPTTFWAEAVNTACYVQNRVLVVKPYFKTPYELFKDNGIFVGYSTTSKAFRVYNIRTRKVEKNLHITFLENKPMIAGGGPVWLFDLDALSKSMNYVPVSADSHNKDKHGPSQASESYNQERPNADNSTKTVNTNRPVNTTTPTYAEYPNDLLMYDLEDVGIFDDAYDDRDEGTAADYNNLETIILVSPIPSTRIHKDHPKEHIIRETLVDLPYGKKASGTKWLYRNKRDQRGIVVKNKARLVAHGHRQKEGIDYDEFFASVARIKAIRLFLAYASFMDFTVYQIDVKSAFLYGTIAEEIYVSQPPGFVDPEFPDKVVKSASTPMETHKPLSKDAAGTYVDVYLYRYLKGQPTLGLWYSKDSPLELIAYSNSDYAGASLDRKSTIGGCQFLGLELKGYLINDGYADLVQHAGVYFNTAGVFLLGFHQHNK</sequence>
<dbReference type="Pfam" id="PF13976">
    <property type="entry name" value="gag_pre-integrs"/>
    <property type="match status" value="1"/>
</dbReference>
<dbReference type="GO" id="GO:0046872">
    <property type="term" value="F:metal ion binding"/>
    <property type="evidence" value="ECO:0007669"/>
    <property type="project" value="UniProtKB-KW"/>
</dbReference>
<dbReference type="InterPro" id="IPR001584">
    <property type="entry name" value="Integrase_cat-core"/>
</dbReference>
<organism evidence="5">
    <name type="scientific">Tanacetum cinerariifolium</name>
    <name type="common">Dalmatian daisy</name>
    <name type="synonym">Chrysanthemum cinerariifolium</name>
    <dbReference type="NCBI Taxonomy" id="118510"/>
    <lineage>
        <taxon>Eukaryota</taxon>
        <taxon>Viridiplantae</taxon>
        <taxon>Streptophyta</taxon>
        <taxon>Embryophyta</taxon>
        <taxon>Tracheophyta</taxon>
        <taxon>Spermatophyta</taxon>
        <taxon>Magnoliopsida</taxon>
        <taxon>eudicotyledons</taxon>
        <taxon>Gunneridae</taxon>
        <taxon>Pentapetalae</taxon>
        <taxon>asterids</taxon>
        <taxon>campanulids</taxon>
        <taxon>Asterales</taxon>
        <taxon>Asteraceae</taxon>
        <taxon>Asteroideae</taxon>
        <taxon>Anthemideae</taxon>
        <taxon>Anthemidinae</taxon>
        <taxon>Tanacetum</taxon>
    </lineage>
</organism>
<keyword evidence="1" id="KW-0479">Metal-binding</keyword>
<dbReference type="InterPro" id="IPR012337">
    <property type="entry name" value="RNaseH-like_sf"/>
</dbReference>
<dbReference type="EMBL" id="BKCJ010171823">
    <property type="protein sequence ID" value="GEY35688.1"/>
    <property type="molecule type" value="Genomic_DNA"/>
</dbReference>
<dbReference type="InterPro" id="IPR036397">
    <property type="entry name" value="RNaseH_sf"/>
</dbReference>
<dbReference type="GO" id="GO:0003676">
    <property type="term" value="F:nucleic acid binding"/>
    <property type="evidence" value="ECO:0007669"/>
    <property type="project" value="InterPro"/>
</dbReference>
<evidence type="ECO:0000313" key="5">
    <source>
        <dbReference type="EMBL" id="GEY35688.1"/>
    </source>
</evidence>
<dbReference type="PANTHER" id="PTHR42648">
    <property type="entry name" value="TRANSPOSASE, PUTATIVE-RELATED"/>
    <property type="match status" value="1"/>
</dbReference>
<reference evidence="5" key="1">
    <citation type="journal article" date="2019" name="Sci. Rep.">
        <title>Draft genome of Tanacetum cinerariifolium, the natural source of mosquito coil.</title>
        <authorList>
            <person name="Yamashiro T."/>
            <person name="Shiraishi A."/>
            <person name="Satake H."/>
            <person name="Nakayama K."/>
        </authorList>
    </citation>
    <scope>NUCLEOTIDE SEQUENCE</scope>
</reference>
<gene>
    <name evidence="5" type="ORF">Tci_407662</name>
</gene>
<dbReference type="Gene3D" id="3.30.420.10">
    <property type="entry name" value="Ribonuclease H-like superfamily/Ribonuclease H"/>
    <property type="match status" value="1"/>
</dbReference>
<dbReference type="PANTHER" id="PTHR42648:SF32">
    <property type="entry name" value="RIBONUCLEASE H-LIKE DOMAIN, GAG-PRE-INTEGRASE DOMAIN PROTEIN-RELATED"/>
    <property type="match status" value="1"/>
</dbReference>
<dbReference type="InterPro" id="IPR013103">
    <property type="entry name" value="RVT_2"/>
</dbReference>
<dbReference type="SUPFAM" id="SSF53098">
    <property type="entry name" value="Ribonuclease H-like"/>
    <property type="match status" value="1"/>
</dbReference>